<evidence type="ECO:0000256" key="3">
    <source>
        <dbReference type="ARBA" id="ARBA00006991"/>
    </source>
</evidence>
<evidence type="ECO:0000256" key="10">
    <source>
        <dbReference type="ARBA" id="ARBA00023163"/>
    </source>
</evidence>
<feature type="region of interest" description="Disordered" evidence="13">
    <location>
        <begin position="156"/>
        <end position="204"/>
    </location>
</feature>
<feature type="domain" description="C2H2-type" evidence="14">
    <location>
        <begin position="425"/>
        <end position="450"/>
    </location>
</feature>
<feature type="compositionally biased region" description="Low complexity" evidence="13">
    <location>
        <begin position="190"/>
        <end position="203"/>
    </location>
</feature>
<dbReference type="InParanoid" id="A0A6P7J1C5"/>
<dbReference type="OrthoDB" id="654211at2759"/>
<keyword evidence="8" id="KW-0805">Transcription regulation</keyword>
<keyword evidence="9" id="KW-0238">DNA-binding</keyword>
<evidence type="ECO:0000256" key="4">
    <source>
        <dbReference type="ARBA" id="ARBA00022723"/>
    </source>
</evidence>
<keyword evidence="7" id="KW-0862">Zinc</keyword>
<evidence type="ECO:0000256" key="6">
    <source>
        <dbReference type="ARBA" id="ARBA00022771"/>
    </source>
</evidence>
<evidence type="ECO:0000256" key="8">
    <source>
        <dbReference type="ARBA" id="ARBA00023015"/>
    </source>
</evidence>
<keyword evidence="15" id="KW-1185">Reference proteome</keyword>
<sequence>MPSVGCFRLFVRERLTAAAEEIFKVFEETLIEYEEEISRQRSPVEPGVKSILTELSQQQVCKAERKEDDHSDQKLCNQERNCFLKPDPPQIKDEQEELCISQDREQLVLKQEPDVVMLTIAYDDDDHSEDESLHFVPEETQSATEKELVDNVPCKNSEVAEPDSNHKLLPHSTHSANSCDHSEETHGDSEPTTTTETNPHHTNMTQSVSAVNYAMLNMPCNSDTGKKSLKCDTCGKIFKDNYNFIRHQRMHTGEKPYSCNFCGKGFSQKSAMTIHKRMHTGEKPYSCIICGKSFGNSTVLKVHKRIHTGEKPYSCKFCVSKFTDLSALNRHMRTHTGEKLYSCSICANRFADTASLKKHMRIHTGEKPYLCATCGQSFCQWSHWKKHTRTHTSEVSLSCKVCGKDFRSRGGLSVHLRTHTDTMPYQCDTCGKGYFVASHYQKHIASHKGE</sequence>
<feature type="domain" description="C2H2-type" evidence="14">
    <location>
        <begin position="257"/>
        <end position="284"/>
    </location>
</feature>
<evidence type="ECO:0000256" key="7">
    <source>
        <dbReference type="ARBA" id="ARBA00022833"/>
    </source>
</evidence>
<dbReference type="FunFam" id="3.30.160.60:FF:000912">
    <property type="entry name" value="Zinc finger protein 660"/>
    <property type="match status" value="1"/>
</dbReference>
<dbReference type="SUPFAM" id="SSF57667">
    <property type="entry name" value="beta-beta-alpha zinc fingers"/>
    <property type="match status" value="5"/>
</dbReference>
<feature type="domain" description="C2H2-type" evidence="14">
    <location>
        <begin position="397"/>
        <end position="424"/>
    </location>
</feature>
<dbReference type="AlphaFoldDB" id="A0A6P7J1C5"/>
<feature type="domain" description="C2H2-type" evidence="14">
    <location>
        <begin position="229"/>
        <end position="256"/>
    </location>
</feature>
<dbReference type="PROSITE" id="PS50157">
    <property type="entry name" value="ZINC_FINGER_C2H2_2"/>
    <property type="match status" value="8"/>
</dbReference>
<keyword evidence="11" id="KW-0539">Nucleus</keyword>
<dbReference type="InterPro" id="IPR013087">
    <property type="entry name" value="Znf_C2H2_type"/>
</dbReference>
<dbReference type="RefSeq" id="XP_028270366.1">
    <property type="nucleotide sequence ID" value="XM_028414565.1"/>
</dbReference>
<keyword evidence="5" id="KW-0677">Repeat</keyword>
<evidence type="ECO:0000256" key="11">
    <source>
        <dbReference type="ARBA" id="ARBA00023242"/>
    </source>
</evidence>
<dbReference type="SMART" id="SM00355">
    <property type="entry name" value="ZnF_C2H2"/>
    <property type="match status" value="8"/>
</dbReference>
<organism evidence="15 16">
    <name type="scientific">Parambassis ranga</name>
    <name type="common">Indian glassy fish</name>
    <dbReference type="NCBI Taxonomy" id="210632"/>
    <lineage>
        <taxon>Eukaryota</taxon>
        <taxon>Metazoa</taxon>
        <taxon>Chordata</taxon>
        <taxon>Craniata</taxon>
        <taxon>Vertebrata</taxon>
        <taxon>Euteleostomi</taxon>
        <taxon>Actinopterygii</taxon>
        <taxon>Neopterygii</taxon>
        <taxon>Teleostei</taxon>
        <taxon>Neoteleostei</taxon>
        <taxon>Acanthomorphata</taxon>
        <taxon>Ovalentaria</taxon>
        <taxon>Ambassidae</taxon>
        <taxon>Parambassis</taxon>
    </lineage>
</organism>
<feature type="compositionally biased region" description="Basic and acidic residues" evidence="13">
    <location>
        <begin position="180"/>
        <end position="189"/>
    </location>
</feature>
<dbReference type="Gene3D" id="3.30.160.60">
    <property type="entry name" value="Classic Zinc Finger"/>
    <property type="match status" value="8"/>
</dbReference>
<reference evidence="16" key="1">
    <citation type="submission" date="2025-08" db="UniProtKB">
        <authorList>
            <consortium name="RefSeq"/>
        </authorList>
    </citation>
    <scope>IDENTIFICATION</scope>
</reference>
<evidence type="ECO:0000256" key="2">
    <source>
        <dbReference type="ARBA" id="ARBA00004123"/>
    </source>
</evidence>
<dbReference type="GO" id="GO:0045595">
    <property type="term" value="P:regulation of cell differentiation"/>
    <property type="evidence" value="ECO:0007669"/>
    <property type="project" value="UniProtKB-ARBA"/>
</dbReference>
<dbReference type="FunFam" id="3.30.160.60:FF:002110">
    <property type="entry name" value="Zinc finger protein 1053"/>
    <property type="match status" value="1"/>
</dbReference>
<feature type="domain" description="C2H2-type" evidence="14">
    <location>
        <begin position="341"/>
        <end position="368"/>
    </location>
</feature>
<feature type="region of interest" description="Disordered" evidence="13">
    <location>
        <begin position="128"/>
        <end position="147"/>
    </location>
</feature>
<comment type="similarity">
    <text evidence="3">Belongs to the krueppel C2H2-type zinc-finger protein family.</text>
</comment>
<dbReference type="GO" id="GO:0003677">
    <property type="term" value="F:DNA binding"/>
    <property type="evidence" value="ECO:0007669"/>
    <property type="project" value="UniProtKB-KW"/>
</dbReference>
<dbReference type="PROSITE" id="PS00028">
    <property type="entry name" value="ZINC_FINGER_C2H2_1"/>
    <property type="match status" value="8"/>
</dbReference>
<dbReference type="PANTHER" id="PTHR16515">
    <property type="entry name" value="PR DOMAIN ZINC FINGER PROTEIN"/>
    <property type="match status" value="1"/>
</dbReference>
<dbReference type="InterPro" id="IPR036236">
    <property type="entry name" value="Znf_C2H2_sf"/>
</dbReference>
<dbReference type="FunFam" id="3.30.160.60:FF:000446">
    <property type="entry name" value="Zinc finger protein"/>
    <property type="match status" value="1"/>
</dbReference>
<dbReference type="PANTHER" id="PTHR16515:SF66">
    <property type="entry name" value="C2H2-TYPE DOMAIN-CONTAINING PROTEIN"/>
    <property type="match status" value="1"/>
</dbReference>
<feature type="domain" description="C2H2-type" evidence="14">
    <location>
        <begin position="369"/>
        <end position="396"/>
    </location>
</feature>
<dbReference type="Proteomes" id="UP000515145">
    <property type="component" value="Chromosome 9"/>
</dbReference>
<dbReference type="FunFam" id="3.30.160.60:FF:000295">
    <property type="entry name" value="zinc finger protein 19"/>
    <property type="match status" value="1"/>
</dbReference>
<evidence type="ECO:0000256" key="12">
    <source>
        <dbReference type="PROSITE-ProRule" id="PRU00042"/>
    </source>
</evidence>
<evidence type="ECO:0000259" key="14">
    <source>
        <dbReference type="PROSITE" id="PS50157"/>
    </source>
</evidence>
<dbReference type="FunFam" id="3.30.160.60:FF:000624">
    <property type="entry name" value="zinc finger protein 697"/>
    <property type="match status" value="1"/>
</dbReference>
<dbReference type="Pfam" id="PF00096">
    <property type="entry name" value="zf-C2H2"/>
    <property type="match status" value="8"/>
</dbReference>
<evidence type="ECO:0000256" key="1">
    <source>
        <dbReference type="ARBA" id="ARBA00003767"/>
    </source>
</evidence>
<dbReference type="GO" id="GO:0008270">
    <property type="term" value="F:zinc ion binding"/>
    <property type="evidence" value="ECO:0007669"/>
    <property type="project" value="UniProtKB-KW"/>
</dbReference>
<keyword evidence="4" id="KW-0479">Metal-binding</keyword>
<dbReference type="FunFam" id="3.30.160.60:FF:002343">
    <property type="entry name" value="Zinc finger protein 33A"/>
    <property type="match status" value="2"/>
</dbReference>
<accession>A0A6P7J1C5</accession>
<dbReference type="GO" id="GO:0005634">
    <property type="term" value="C:nucleus"/>
    <property type="evidence" value="ECO:0007669"/>
    <property type="project" value="UniProtKB-SubCell"/>
</dbReference>
<keyword evidence="10" id="KW-0804">Transcription</keyword>
<evidence type="ECO:0000313" key="16">
    <source>
        <dbReference type="RefSeq" id="XP_028270366.1"/>
    </source>
</evidence>
<dbReference type="InterPro" id="IPR050331">
    <property type="entry name" value="Zinc_finger"/>
</dbReference>
<proteinExistence type="inferred from homology"/>
<comment type="subcellular location">
    <subcellularLocation>
        <location evidence="2">Nucleus</location>
    </subcellularLocation>
</comment>
<evidence type="ECO:0000256" key="5">
    <source>
        <dbReference type="ARBA" id="ARBA00022737"/>
    </source>
</evidence>
<feature type="domain" description="C2H2-type" evidence="14">
    <location>
        <begin position="313"/>
        <end position="340"/>
    </location>
</feature>
<evidence type="ECO:0000313" key="15">
    <source>
        <dbReference type="Proteomes" id="UP000515145"/>
    </source>
</evidence>
<feature type="domain" description="C2H2-type" evidence="14">
    <location>
        <begin position="285"/>
        <end position="312"/>
    </location>
</feature>
<protein>
    <submittedName>
        <fullName evidence="16">Zinc finger protein OZF-like</fullName>
    </submittedName>
</protein>
<evidence type="ECO:0000256" key="13">
    <source>
        <dbReference type="SAM" id="MobiDB-lite"/>
    </source>
</evidence>
<gene>
    <name evidence="16" type="primary">LOC114441576</name>
</gene>
<comment type="function">
    <text evidence="1">May be involved in transcriptional regulation.</text>
</comment>
<name>A0A6P7J1C5_9TELE</name>
<evidence type="ECO:0000256" key="9">
    <source>
        <dbReference type="ARBA" id="ARBA00023125"/>
    </source>
</evidence>
<dbReference type="GeneID" id="114441576"/>
<dbReference type="GO" id="GO:0000122">
    <property type="term" value="P:negative regulation of transcription by RNA polymerase II"/>
    <property type="evidence" value="ECO:0007669"/>
    <property type="project" value="UniProtKB-ARBA"/>
</dbReference>
<keyword evidence="6 12" id="KW-0863">Zinc-finger</keyword>